<evidence type="ECO:0000313" key="2">
    <source>
        <dbReference type="Proteomes" id="UP001500604"/>
    </source>
</evidence>
<protein>
    <submittedName>
        <fullName evidence="1">Uncharacterized protein</fullName>
    </submittedName>
</protein>
<comment type="caution">
    <text evidence="1">The sequence shown here is derived from an EMBL/GenBank/DDBJ whole genome shotgun (WGS) entry which is preliminary data.</text>
</comment>
<keyword evidence="2" id="KW-1185">Reference proteome</keyword>
<sequence>MNRPEKAMQYIRSTALNHDRFSRHKKTAYWGKYRGLRPLGVRQAPLDITGQKDEEYAYV</sequence>
<gene>
    <name evidence="1" type="ORF">GCM10023116_19360</name>
</gene>
<reference evidence="2" key="1">
    <citation type="journal article" date="2019" name="Int. J. Syst. Evol. Microbiol.">
        <title>The Global Catalogue of Microorganisms (GCM) 10K type strain sequencing project: providing services to taxonomists for standard genome sequencing and annotation.</title>
        <authorList>
            <consortium name="The Broad Institute Genomics Platform"/>
            <consortium name="The Broad Institute Genome Sequencing Center for Infectious Disease"/>
            <person name="Wu L."/>
            <person name="Ma J."/>
        </authorList>
    </citation>
    <scope>NUCLEOTIDE SEQUENCE [LARGE SCALE GENOMIC DNA]</scope>
    <source>
        <strain evidence="2">JCM 17805</strain>
    </source>
</reference>
<dbReference type="EMBL" id="BAABFL010000243">
    <property type="protein sequence ID" value="GAA4649658.1"/>
    <property type="molecule type" value="Genomic_DNA"/>
</dbReference>
<name>A0ABP8V2K5_9GAMM</name>
<organism evidence="1 2">
    <name type="scientific">Kistimonas scapharcae</name>
    <dbReference type="NCBI Taxonomy" id="1036133"/>
    <lineage>
        <taxon>Bacteria</taxon>
        <taxon>Pseudomonadati</taxon>
        <taxon>Pseudomonadota</taxon>
        <taxon>Gammaproteobacteria</taxon>
        <taxon>Oceanospirillales</taxon>
        <taxon>Endozoicomonadaceae</taxon>
        <taxon>Kistimonas</taxon>
    </lineage>
</organism>
<evidence type="ECO:0000313" key="1">
    <source>
        <dbReference type="EMBL" id="GAA4649658.1"/>
    </source>
</evidence>
<accession>A0ABP8V2K5</accession>
<dbReference type="Proteomes" id="UP001500604">
    <property type="component" value="Unassembled WGS sequence"/>
</dbReference>
<proteinExistence type="predicted"/>